<organism evidence="1 2">
    <name type="scientific">Streptomyces swartbergensis</name>
    <dbReference type="NCBI Taxonomy" id="487165"/>
    <lineage>
        <taxon>Bacteria</taxon>
        <taxon>Bacillati</taxon>
        <taxon>Actinomycetota</taxon>
        <taxon>Actinomycetes</taxon>
        <taxon>Kitasatosporales</taxon>
        <taxon>Streptomycetaceae</taxon>
        <taxon>Streptomyces</taxon>
    </lineage>
</organism>
<dbReference type="AlphaFoldDB" id="A0A243S5V0"/>
<sequence length="94" mass="10194">MSAQPEHPADGRVPAIPHTINAIGDALTGEQRARFYGEVLAAEEDDVPGVMRRWWKVAMLDRARGIQHSRANAAGGPRLVAVEDLLEQVERAAG</sequence>
<evidence type="ECO:0000313" key="1">
    <source>
        <dbReference type="EMBL" id="OUD03005.1"/>
    </source>
</evidence>
<protein>
    <submittedName>
        <fullName evidence="1">Uncharacterized protein</fullName>
    </submittedName>
</protein>
<keyword evidence="2" id="KW-1185">Reference proteome</keyword>
<proteinExistence type="predicted"/>
<dbReference type="Proteomes" id="UP000195105">
    <property type="component" value="Unassembled WGS sequence"/>
</dbReference>
<evidence type="ECO:0000313" key="2">
    <source>
        <dbReference type="Proteomes" id="UP000195105"/>
    </source>
</evidence>
<dbReference type="RefSeq" id="WP_086600842.1">
    <property type="nucleotide sequence ID" value="NZ_NGFN01000054.1"/>
</dbReference>
<gene>
    <name evidence="1" type="ORF">CA983_11780</name>
</gene>
<accession>A0A243S5V0</accession>
<comment type="caution">
    <text evidence="1">The sequence shown here is derived from an EMBL/GenBank/DDBJ whole genome shotgun (WGS) entry which is preliminary data.</text>
</comment>
<name>A0A243S5V0_9ACTN</name>
<reference evidence="1 2" key="1">
    <citation type="submission" date="2017-05" db="EMBL/GenBank/DDBJ databases">
        <title>Biotechnological potential of actinobacteria isolated from South African environments.</title>
        <authorList>
            <person name="Le Roes-Hill M."/>
            <person name="Prins A."/>
            <person name="Durrell K.A."/>
        </authorList>
    </citation>
    <scope>NUCLEOTIDE SEQUENCE [LARGE SCALE GENOMIC DNA]</scope>
    <source>
        <strain evidence="1 2">HMC13</strain>
    </source>
</reference>
<dbReference type="EMBL" id="NGFN01000054">
    <property type="protein sequence ID" value="OUD03005.1"/>
    <property type="molecule type" value="Genomic_DNA"/>
</dbReference>